<feature type="domain" description="Protein kinase" evidence="13">
    <location>
        <begin position="18"/>
        <end position="263"/>
    </location>
</feature>
<evidence type="ECO:0000259" key="14">
    <source>
        <dbReference type="PROSITE" id="PS50219"/>
    </source>
</evidence>
<organism evidence="15 16">
    <name type="scientific">Podarcis muralis</name>
    <name type="common">Wall lizard</name>
    <name type="synonym">Lacerta muralis</name>
    <dbReference type="NCBI Taxonomy" id="64176"/>
    <lineage>
        <taxon>Eukaryota</taxon>
        <taxon>Metazoa</taxon>
        <taxon>Chordata</taxon>
        <taxon>Craniata</taxon>
        <taxon>Vertebrata</taxon>
        <taxon>Euteleostomi</taxon>
        <taxon>Lepidosauria</taxon>
        <taxon>Squamata</taxon>
        <taxon>Bifurcata</taxon>
        <taxon>Unidentata</taxon>
        <taxon>Episquamata</taxon>
        <taxon>Laterata</taxon>
        <taxon>Lacertibaenia</taxon>
        <taxon>Lacertidae</taxon>
        <taxon>Podarcis</taxon>
    </lineage>
</organism>
<keyword evidence="4" id="KW-0597">Phosphoprotein</keyword>
<reference evidence="15" key="3">
    <citation type="submission" date="2025-09" db="UniProtKB">
        <authorList>
            <consortium name="Ensembl"/>
        </authorList>
    </citation>
    <scope>IDENTIFICATION</scope>
</reference>
<dbReference type="InterPro" id="IPR021160">
    <property type="entry name" value="MAPKKKK"/>
</dbReference>
<comment type="catalytic activity">
    <reaction evidence="9">
        <text>L-threonyl-[protein] + ATP = O-phospho-L-threonyl-[protein] + ADP + H(+)</text>
        <dbReference type="Rhea" id="RHEA:46608"/>
        <dbReference type="Rhea" id="RHEA-COMP:11060"/>
        <dbReference type="Rhea" id="RHEA-COMP:11605"/>
        <dbReference type="ChEBI" id="CHEBI:15378"/>
        <dbReference type="ChEBI" id="CHEBI:30013"/>
        <dbReference type="ChEBI" id="CHEBI:30616"/>
        <dbReference type="ChEBI" id="CHEBI:61977"/>
        <dbReference type="ChEBI" id="CHEBI:456216"/>
        <dbReference type="EC" id="2.7.11.1"/>
    </reaction>
</comment>
<sequence length="765" mass="85473">MLSPGSGDIMRRNPQQDYELVQRVGSGTYGDVYKARNVHSGELAAVKIIKLEPGDDFSLIQQEIYMVKECKHPNIVAYFGSYLSREKLWICMEYCGGGSLQDIYHVTGPLTEFQIAFVCRETLKGLDYLHKKGKMHRDIKGANILLTDHGDIKLADFGVAAKITATIAKRKSFIGTPYWMAPEVAAVEKNGGYNQLCDIWAVGITAIELGELQPPMFDLHPMRALFLMSKTWECLFHFFSSIALTKNPKKRPAADKLLTHTFVGQPGLSRSLAVELLDKVNNPDNHPHYAEADDDDFEVSESLLWAVPSPLGLILPWNWRAWESCIGLHCGELIRGNAPSVGGKIPLLSIYQEEGLIDDEKSQTIKYCPDSHGQAPPSHRRQSIPVCGPQTEPSPIGMTSSVSSPGLLTAGYSDLGEYPHPGRATCPMGACFSKVFDGCPLKINCATSWIHPDTKDQYIIFGTEEGIYTLNLNELHEATMEQVGENCRVSVAGRTFQLYSHNLIALFEQAKKTGLAAHIQTHRFPDRILPRKFALTTKIPDTKGCHKCCIVRNPYTGHKYLCGALQLGIVLLQWYEPMQKFMLIKVSEGRFCATSWWCFMGMEQEYPMVCVAISKGVEPNQVVQFETINLNSASSWFTETGCQQLDAIHVTQLERDTVLVCLDRFVKIVNLHGKLKSSKKLASELSFDFCIESVVCLQDSVLAFWKHGMQGKSFKSDEVTQEISDETRVFRLLGSDRVVVLESRPTDNPTAHSNLYILAGHENSY</sequence>
<dbReference type="SUPFAM" id="SSF56112">
    <property type="entry name" value="Protein kinase-like (PK-like)"/>
    <property type="match status" value="1"/>
</dbReference>
<accession>A0A670HKD1</accession>
<dbReference type="PIRSF" id="PIRSF038172">
    <property type="entry name" value="MAPKKKK"/>
    <property type="match status" value="1"/>
</dbReference>
<dbReference type="GO" id="GO:0005737">
    <property type="term" value="C:cytoplasm"/>
    <property type="evidence" value="ECO:0007669"/>
    <property type="project" value="TreeGrafter"/>
</dbReference>
<evidence type="ECO:0000256" key="10">
    <source>
        <dbReference type="PIRSR" id="PIRSR038172-1"/>
    </source>
</evidence>
<dbReference type="AlphaFoldDB" id="A0A670HKD1"/>
<evidence type="ECO:0000256" key="1">
    <source>
        <dbReference type="ARBA" id="ARBA00001946"/>
    </source>
</evidence>
<evidence type="ECO:0000256" key="8">
    <source>
        <dbReference type="ARBA" id="ARBA00022840"/>
    </source>
</evidence>
<keyword evidence="16" id="KW-1185">Reference proteome</keyword>
<evidence type="ECO:0000256" key="4">
    <source>
        <dbReference type="ARBA" id="ARBA00022553"/>
    </source>
</evidence>
<evidence type="ECO:0000256" key="12">
    <source>
        <dbReference type="PROSITE-ProRule" id="PRU10141"/>
    </source>
</evidence>
<name>A0A670HKD1_PODMU</name>
<evidence type="ECO:0000256" key="6">
    <source>
        <dbReference type="ARBA" id="ARBA00022741"/>
    </source>
</evidence>
<dbReference type="GO" id="GO:0005524">
    <property type="term" value="F:ATP binding"/>
    <property type="evidence" value="ECO:0007669"/>
    <property type="project" value="UniProtKB-UniRule"/>
</dbReference>
<keyword evidence="8 9" id="KW-0067">ATP-binding</keyword>
<evidence type="ECO:0000256" key="5">
    <source>
        <dbReference type="ARBA" id="ARBA00022679"/>
    </source>
</evidence>
<dbReference type="GeneTree" id="ENSGT00940000158072"/>
<dbReference type="InterPro" id="IPR000719">
    <property type="entry name" value="Prot_kinase_dom"/>
</dbReference>
<dbReference type="InterPro" id="IPR011009">
    <property type="entry name" value="Kinase-like_dom_sf"/>
</dbReference>
<dbReference type="PANTHER" id="PTHR48012">
    <property type="entry name" value="STERILE20-LIKE KINASE, ISOFORM B-RELATED"/>
    <property type="match status" value="1"/>
</dbReference>
<dbReference type="PANTHER" id="PTHR48012:SF19">
    <property type="entry name" value="MITOGEN-ACTIVATED PROTEIN KINASE KINASE KINASE KINASE 5"/>
    <property type="match status" value="1"/>
</dbReference>
<evidence type="ECO:0000256" key="7">
    <source>
        <dbReference type="ARBA" id="ARBA00022777"/>
    </source>
</evidence>
<gene>
    <name evidence="15" type="primary">MAP4K5</name>
</gene>
<comment type="catalytic activity">
    <reaction evidence="9">
        <text>L-seryl-[protein] + ATP = O-phospho-L-seryl-[protein] + ADP + H(+)</text>
        <dbReference type="Rhea" id="RHEA:17989"/>
        <dbReference type="Rhea" id="RHEA-COMP:9863"/>
        <dbReference type="Rhea" id="RHEA-COMP:11604"/>
        <dbReference type="ChEBI" id="CHEBI:15378"/>
        <dbReference type="ChEBI" id="CHEBI:29999"/>
        <dbReference type="ChEBI" id="CHEBI:30616"/>
        <dbReference type="ChEBI" id="CHEBI:83421"/>
        <dbReference type="ChEBI" id="CHEBI:456216"/>
        <dbReference type="EC" id="2.7.11.1"/>
    </reaction>
</comment>
<dbReference type="EC" id="2.7.11.1" evidence="9"/>
<comment type="similarity">
    <text evidence="2 9">Belongs to the protein kinase superfamily. STE Ser/Thr protein kinase family. STE20 subfamily.</text>
</comment>
<protein>
    <recommendedName>
        <fullName evidence="9">Mitogen-activated protein kinase kinase kinase kinase</fullName>
        <ecNumber evidence="9">2.7.11.1</ecNumber>
    </recommendedName>
</protein>
<keyword evidence="5 9" id="KW-0808">Transferase</keyword>
<dbReference type="CDD" id="cd06613">
    <property type="entry name" value="STKc_MAP4K3_like"/>
    <property type="match status" value="1"/>
</dbReference>
<dbReference type="InterPro" id="IPR001180">
    <property type="entry name" value="CNH_dom"/>
</dbReference>
<dbReference type="PROSITE" id="PS50219">
    <property type="entry name" value="CNH"/>
    <property type="match status" value="1"/>
</dbReference>
<evidence type="ECO:0000256" key="3">
    <source>
        <dbReference type="ARBA" id="ARBA00022527"/>
    </source>
</evidence>
<feature type="domain" description="CNH" evidence="14">
    <location>
        <begin position="440"/>
        <end position="738"/>
    </location>
</feature>
<keyword evidence="6 9" id="KW-0547">Nucleotide-binding</keyword>
<dbReference type="FunFam" id="1.10.510.10:FF:000031">
    <property type="entry name" value="Mitogen-activated protein kinase kinase kinase kinase"/>
    <property type="match status" value="1"/>
</dbReference>
<dbReference type="SMART" id="SM00220">
    <property type="entry name" value="S_TKc"/>
    <property type="match status" value="1"/>
</dbReference>
<reference evidence="15" key="2">
    <citation type="submission" date="2025-08" db="UniProtKB">
        <authorList>
            <consortium name="Ensembl"/>
        </authorList>
    </citation>
    <scope>IDENTIFICATION</scope>
</reference>
<evidence type="ECO:0000256" key="9">
    <source>
        <dbReference type="PIRNR" id="PIRNR038172"/>
    </source>
</evidence>
<dbReference type="Ensembl" id="ENSPMRT00000000060.1">
    <property type="protein sequence ID" value="ENSPMRP00000000057.1"/>
    <property type="gene ID" value="ENSPMRG00000000042.1"/>
</dbReference>
<dbReference type="PROSITE" id="PS50011">
    <property type="entry name" value="PROTEIN_KINASE_DOM"/>
    <property type="match status" value="1"/>
</dbReference>
<keyword evidence="7 9" id="KW-0418">Kinase</keyword>
<evidence type="ECO:0000256" key="11">
    <source>
        <dbReference type="PIRSR" id="PIRSR038172-2"/>
    </source>
</evidence>
<feature type="binding site" evidence="11 12">
    <location>
        <position position="47"/>
    </location>
    <ligand>
        <name>ATP</name>
        <dbReference type="ChEBI" id="CHEBI:30616"/>
    </ligand>
</feature>
<feature type="active site" description="Proton acceptor" evidence="10">
    <location>
        <position position="138"/>
    </location>
</feature>
<evidence type="ECO:0000256" key="2">
    <source>
        <dbReference type="ARBA" id="ARBA00008874"/>
    </source>
</evidence>
<dbReference type="SMART" id="SM00036">
    <property type="entry name" value="CNH"/>
    <property type="match status" value="1"/>
</dbReference>
<evidence type="ECO:0000313" key="15">
    <source>
        <dbReference type="Ensembl" id="ENSPMRP00000000057.1"/>
    </source>
</evidence>
<dbReference type="Pfam" id="PF00780">
    <property type="entry name" value="CNH"/>
    <property type="match status" value="1"/>
</dbReference>
<dbReference type="GO" id="GO:0008349">
    <property type="term" value="F:MAP kinase kinase kinase kinase activity"/>
    <property type="evidence" value="ECO:0007669"/>
    <property type="project" value="InterPro"/>
</dbReference>
<evidence type="ECO:0000259" key="13">
    <source>
        <dbReference type="PROSITE" id="PS50011"/>
    </source>
</evidence>
<dbReference type="InterPro" id="IPR017441">
    <property type="entry name" value="Protein_kinase_ATP_BS"/>
</dbReference>
<dbReference type="Pfam" id="PF00069">
    <property type="entry name" value="Pkinase"/>
    <property type="match status" value="1"/>
</dbReference>
<proteinExistence type="inferred from homology"/>
<feature type="binding site" evidence="11">
    <location>
        <begin position="24"/>
        <end position="32"/>
    </location>
    <ligand>
        <name>ATP</name>
        <dbReference type="ChEBI" id="CHEBI:30616"/>
    </ligand>
</feature>
<comment type="function">
    <text evidence="9">Serine/threonine kinase that plays a role in the response to environmental stress. Appears to act upstream of the JUN N-terminal pathway.</text>
</comment>
<dbReference type="Gene3D" id="1.10.510.10">
    <property type="entry name" value="Transferase(Phosphotransferase) domain 1"/>
    <property type="match status" value="1"/>
</dbReference>
<evidence type="ECO:0000313" key="16">
    <source>
        <dbReference type="Proteomes" id="UP000472272"/>
    </source>
</evidence>
<dbReference type="Proteomes" id="UP000472272">
    <property type="component" value="Chromosome 1"/>
</dbReference>
<dbReference type="InterPro" id="IPR050629">
    <property type="entry name" value="STE20/SPS1-PAK"/>
</dbReference>
<reference evidence="15 16" key="1">
    <citation type="journal article" date="2019" name="Proc. Natl. Acad. Sci. U.S.A.">
        <title>Regulatory changes in pterin and carotenoid genes underlie balanced color polymorphisms in the wall lizard.</title>
        <authorList>
            <person name="Andrade P."/>
            <person name="Pinho C."/>
            <person name="Perez I de Lanuza G."/>
            <person name="Afonso S."/>
            <person name="Brejcha J."/>
            <person name="Rubin C.J."/>
            <person name="Wallerman O."/>
            <person name="Pereira P."/>
            <person name="Sabatino S.J."/>
            <person name="Bellati A."/>
            <person name="Pellitteri-Rosa D."/>
            <person name="Bosakova Z."/>
            <person name="Bunikis I."/>
            <person name="Carretero M.A."/>
            <person name="Feiner N."/>
            <person name="Marsik P."/>
            <person name="Pauperio F."/>
            <person name="Salvi D."/>
            <person name="Soler L."/>
            <person name="While G.M."/>
            <person name="Uller T."/>
            <person name="Font E."/>
            <person name="Andersson L."/>
            <person name="Carneiro M."/>
        </authorList>
    </citation>
    <scope>NUCLEOTIDE SEQUENCE</scope>
</reference>
<comment type="cofactor">
    <cofactor evidence="1 9">
        <name>Mg(2+)</name>
        <dbReference type="ChEBI" id="CHEBI:18420"/>
    </cofactor>
</comment>
<dbReference type="PROSITE" id="PS00107">
    <property type="entry name" value="PROTEIN_KINASE_ATP"/>
    <property type="match status" value="1"/>
</dbReference>
<keyword evidence="3 9" id="KW-0723">Serine/threonine-protein kinase</keyword>